<dbReference type="STRING" id="760192.Halhy_3258"/>
<dbReference type="GO" id="GO:0046933">
    <property type="term" value="F:proton-transporting ATP synthase activity, rotational mechanism"/>
    <property type="evidence" value="ECO:0007669"/>
    <property type="project" value="UniProtKB-UniRule"/>
</dbReference>
<comment type="function">
    <text evidence="7">This protein is part of the stalk that links CF(0) to CF(1). It either transmits conformational changes from CF(0) to CF(1) or is implicated in proton conduction.</text>
</comment>
<gene>
    <name evidence="7" type="primary">atpH</name>
    <name evidence="8" type="ordered locus">Halhy_3258</name>
</gene>
<evidence type="ECO:0000256" key="6">
    <source>
        <dbReference type="ARBA" id="ARBA00023310"/>
    </source>
</evidence>
<proteinExistence type="inferred from homology"/>
<protein>
    <recommendedName>
        <fullName evidence="7">ATP synthase subunit delta</fullName>
    </recommendedName>
    <alternativeName>
        <fullName evidence="7">ATP synthase F(1) sector subunit delta</fullName>
    </alternativeName>
    <alternativeName>
        <fullName evidence="7">F-type ATPase subunit delta</fullName>
        <shortName evidence="7">F-ATPase subunit delta</shortName>
    </alternativeName>
</protein>
<keyword evidence="5 7" id="KW-0472">Membrane</keyword>
<dbReference type="PANTHER" id="PTHR11910">
    <property type="entry name" value="ATP SYNTHASE DELTA CHAIN"/>
    <property type="match status" value="1"/>
</dbReference>
<evidence type="ECO:0000256" key="4">
    <source>
        <dbReference type="ARBA" id="ARBA00023065"/>
    </source>
</evidence>
<evidence type="ECO:0000256" key="5">
    <source>
        <dbReference type="ARBA" id="ARBA00023136"/>
    </source>
</evidence>
<comment type="subcellular location">
    <subcellularLocation>
        <location evidence="7">Cell inner membrane</location>
        <topology evidence="7">Peripheral membrane protein</topology>
    </subcellularLocation>
    <subcellularLocation>
        <location evidence="1">Membrane</location>
    </subcellularLocation>
</comment>
<dbReference type="HAMAP" id="MF_01416">
    <property type="entry name" value="ATP_synth_delta_bact"/>
    <property type="match status" value="1"/>
</dbReference>
<comment type="subunit">
    <text evidence="7">F-type ATPases have 2 components, F(1) - the catalytic core - and F(0) - the membrane proton channel. F(1) has five subunits: alpha(3), beta(3), gamma(1), delta(1), epsilon(1). F(0) has three main subunits: a(1), b(2) and c(10-14). The alpha and beta chains form an alternating ring which encloses part of the gamma chain. F(1) is attached to F(0) by a central stalk formed by the gamma and epsilon chains, while a peripheral stalk is formed by the delta and b chains.</text>
</comment>
<dbReference type="Pfam" id="PF00213">
    <property type="entry name" value="OSCP"/>
    <property type="match status" value="1"/>
</dbReference>
<dbReference type="SUPFAM" id="SSF47928">
    <property type="entry name" value="N-terminal domain of the delta subunit of the F1F0-ATP synthase"/>
    <property type="match status" value="1"/>
</dbReference>
<keyword evidence="3 7" id="KW-0375">Hydrogen ion transport</keyword>
<name>F4KS30_HALH1</name>
<reference evidence="8 9" key="1">
    <citation type="journal article" date="2011" name="Stand. Genomic Sci.">
        <title>Complete genome sequence of Haliscomenobacter hydrossis type strain (O).</title>
        <authorList>
            <consortium name="US DOE Joint Genome Institute (JGI-PGF)"/>
            <person name="Daligault H."/>
            <person name="Lapidus A."/>
            <person name="Zeytun A."/>
            <person name="Nolan M."/>
            <person name="Lucas S."/>
            <person name="Del Rio T.G."/>
            <person name="Tice H."/>
            <person name="Cheng J.F."/>
            <person name="Tapia R."/>
            <person name="Han C."/>
            <person name="Goodwin L."/>
            <person name="Pitluck S."/>
            <person name="Liolios K."/>
            <person name="Pagani I."/>
            <person name="Ivanova N."/>
            <person name="Huntemann M."/>
            <person name="Mavromatis K."/>
            <person name="Mikhailova N."/>
            <person name="Pati A."/>
            <person name="Chen A."/>
            <person name="Palaniappan K."/>
            <person name="Land M."/>
            <person name="Hauser L."/>
            <person name="Brambilla E.M."/>
            <person name="Rohde M."/>
            <person name="Verbarg S."/>
            <person name="Goker M."/>
            <person name="Bristow J."/>
            <person name="Eisen J.A."/>
            <person name="Markowitz V."/>
            <person name="Hugenholtz P."/>
            <person name="Kyrpides N.C."/>
            <person name="Klenk H.P."/>
            <person name="Woyke T."/>
        </authorList>
    </citation>
    <scope>NUCLEOTIDE SEQUENCE [LARGE SCALE GENOMIC DNA]</scope>
    <source>
        <strain evidence="9">ATCC 27775 / DSM 1100 / LMG 10767 / O</strain>
    </source>
</reference>
<sequence length="189" mass="21694">MSVNRIASRYAKSLIDLAVEQNNLEKIHQDVEHLRRMIKSSKDFVNFLRSPVIQYSRKKKALEALLQDKFEDLTFKFVDLLAAKKREAYLPEIADEFIIQYRTLNKISQAIIITAGEITPELEAQIKNKLQQAAVGFANVEVVTKIDPSLIGGFILEFEGHVYDVSVKYELDQMRKEFKGNLFESAIGR</sequence>
<evidence type="ECO:0000313" key="9">
    <source>
        <dbReference type="Proteomes" id="UP000008461"/>
    </source>
</evidence>
<dbReference type="GO" id="GO:0045259">
    <property type="term" value="C:proton-transporting ATP synthase complex"/>
    <property type="evidence" value="ECO:0007669"/>
    <property type="project" value="UniProtKB-KW"/>
</dbReference>
<organism evidence="8 9">
    <name type="scientific">Haliscomenobacter hydrossis (strain ATCC 27775 / DSM 1100 / LMG 10767 / O)</name>
    <dbReference type="NCBI Taxonomy" id="760192"/>
    <lineage>
        <taxon>Bacteria</taxon>
        <taxon>Pseudomonadati</taxon>
        <taxon>Bacteroidota</taxon>
        <taxon>Saprospiria</taxon>
        <taxon>Saprospirales</taxon>
        <taxon>Haliscomenobacteraceae</taxon>
        <taxon>Haliscomenobacter</taxon>
    </lineage>
</organism>
<accession>F4KS30</accession>
<dbReference type="InterPro" id="IPR026015">
    <property type="entry name" value="ATP_synth_OSCP/delta_N_sf"/>
</dbReference>
<keyword evidence="6 7" id="KW-0066">ATP synthesis</keyword>
<dbReference type="KEGG" id="hhy:Halhy_3258"/>
<dbReference type="OrthoDB" id="9802471at2"/>
<dbReference type="InterPro" id="IPR020781">
    <property type="entry name" value="ATPase_OSCP/d_CS"/>
</dbReference>
<dbReference type="RefSeq" id="WP_013765658.1">
    <property type="nucleotide sequence ID" value="NC_015510.1"/>
</dbReference>
<evidence type="ECO:0000256" key="7">
    <source>
        <dbReference type="HAMAP-Rule" id="MF_01416"/>
    </source>
</evidence>
<dbReference type="EMBL" id="CP002691">
    <property type="protein sequence ID" value="AEE51117.1"/>
    <property type="molecule type" value="Genomic_DNA"/>
</dbReference>
<dbReference type="HOGENOM" id="CLU_085114_4_1_10"/>
<dbReference type="Proteomes" id="UP000008461">
    <property type="component" value="Chromosome"/>
</dbReference>
<dbReference type="eggNOG" id="COG0712">
    <property type="taxonomic scope" value="Bacteria"/>
</dbReference>
<dbReference type="InterPro" id="IPR000711">
    <property type="entry name" value="ATPase_OSCP/dsu"/>
</dbReference>
<dbReference type="NCBIfam" id="TIGR01145">
    <property type="entry name" value="ATP_synt_delta"/>
    <property type="match status" value="1"/>
</dbReference>
<evidence type="ECO:0000256" key="3">
    <source>
        <dbReference type="ARBA" id="ARBA00022781"/>
    </source>
</evidence>
<dbReference type="PROSITE" id="PS00389">
    <property type="entry name" value="ATPASE_DELTA"/>
    <property type="match status" value="1"/>
</dbReference>
<evidence type="ECO:0000256" key="2">
    <source>
        <dbReference type="ARBA" id="ARBA00022448"/>
    </source>
</evidence>
<keyword evidence="7" id="KW-0139">CF(1)</keyword>
<keyword evidence="9" id="KW-1185">Reference proteome</keyword>
<keyword evidence="7" id="KW-1003">Cell membrane</keyword>
<keyword evidence="2 7" id="KW-0813">Transport</keyword>
<evidence type="ECO:0000313" key="8">
    <source>
        <dbReference type="EMBL" id="AEE51117.1"/>
    </source>
</evidence>
<keyword evidence="7" id="KW-0997">Cell inner membrane</keyword>
<dbReference type="Gene3D" id="1.10.520.20">
    <property type="entry name" value="N-terminal domain of the delta subunit of the F1F0-ATP synthase"/>
    <property type="match status" value="1"/>
</dbReference>
<comment type="function">
    <text evidence="7">F(1)F(0) ATP synthase produces ATP from ADP in the presence of a proton or sodium gradient. F-type ATPases consist of two structural domains, F(1) containing the extramembraneous catalytic core and F(0) containing the membrane proton channel, linked together by a central stalk and a peripheral stalk. During catalysis, ATP synthesis in the catalytic domain of F(1) is coupled via a rotary mechanism of the central stalk subunits to proton translocation.</text>
</comment>
<keyword evidence="4 7" id="KW-0406">Ion transport</keyword>
<reference key="2">
    <citation type="submission" date="2011-04" db="EMBL/GenBank/DDBJ databases">
        <title>Complete sequence of chromosome of Haliscomenobacter hydrossis DSM 1100.</title>
        <authorList>
            <consortium name="US DOE Joint Genome Institute (JGI-PGF)"/>
            <person name="Lucas S."/>
            <person name="Han J."/>
            <person name="Lapidus A."/>
            <person name="Bruce D."/>
            <person name="Goodwin L."/>
            <person name="Pitluck S."/>
            <person name="Peters L."/>
            <person name="Kyrpides N."/>
            <person name="Mavromatis K."/>
            <person name="Ivanova N."/>
            <person name="Ovchinnikova G."/>
            <person name="Pagani I."/>
            <person name="Daligault H."/>
            <person name="Detter J.C."/>
            <person name="Han C."/>
            <person name="Land M."/>
            <person name="Hauser L."/>
            <person name="Markowitz V."/>
            <person name="Cheng J.-F."/>
            <person name="Hugenholtz P."/>
            <person name="Woyke T."/>
            <person name="Wu D."/>
            <person name="Verbarg S."/>
            <person name="Frueling A."/>
            <person name="Brambilla E."/>
            <person name="Klenk H.-P."/>
            <person name="Eisen J.A."/>
        </authorList>
    </citation>
    <scope>NUCLEOTIDE SEQUENCE</scope>
    <source>
        <strain>DSM 1100</strain>
    </source>
</reference>
<comment type="similarity">
    <text evidence="7">Belongs to the ATPase delta chain family.</text>
</comment>
<dbReference type="PRINTS" id="PR00125">
    <property type="entry name" value="ATPASEDELTA"/>
</dbReference>
<evidence type="ECO:0000256" key="1">
    <source>
        <dbReference type="ARBA" id="ARBA00004370"/>
    </source>
</evidence>
<dbReference type="GO" id="GO:0005886">
    <property type="term" value="C:plasma membrane"/>
    <property type="evidence" value="ECO:0007669"/>
    <property type="project" value="UniProtKB-SubCell"/>
</dbReference>
<dbReference type="AlphaFoldDB" id="F4KS30"/>